<protein>
    <recommendedName>
        <fullName evidence="1">Chitin-binding type-2 domain-containing protein</fullName>
    </recommendedName>
</protein>
<organism evidence="2 3">
    <name type="scientific">Penaeus vannamei</name>
    <name type="common">Whiteleg shrimp</name>
    <name type="synonym">Litopenaeus vannamei</name>
    <dbReference type="NCBI Taxonomy" id="6689"/>
    <lineage>
        <taxon>Eukaryota</taxon>
        <taxon>Metazoa</taxon>
        <taxon>Ecdysozoa</taxon>
        <taxon>Arthropoda</taxon>
        <taxon>Crustacea</taxon>
        <taxon>Multicrustacea</taxon>
        <taxon>Malacostraca</taxon>
        <taxon>Eumalacostraca</taxon>
        <taxon>Eucarida</taxon>
        <taxon>Decapoda</taxon>
        <taxon>Dendrobranchiata</taxon>
        <taxon>Penaeoidea</taxon>
        <taxon>Penaeidae</taxon>
        <taxon>Penaeus</taxon>
    </lineage>
</organism>
<gene>
    <name evidence="2" type="ORF">C7M84_013664</name>
</gene>
<dbReference type="OrthoDB" id="10065127at2759"/>
<dbReference type="PANTHER" id="PTHR22933">
    <property type="entry name" value="FI18007P1-RELATED"/>
    <property type="match status" value="1"/>
</dbReference>
<dbReference type="AlphaFoldDB" id="A0A423SVH2"/>
<name>A0A423SVH2_PENVA</name>
<dbReference type="GO" id="GO:0005576">
    <property type="term" value="C:extracellular region"/>
    <property type="evidence" value="ECO:0007669"/>
    <property type="project" value="InterPro"/>
</dbReference>
<dbReference type="InterPro" id="IPR036508">
    <property type="entry name" value="Chitin-bd_dom_sf"/>
</dbReference>
<dbReference type="Pfam" id="PF01607">
    <property type="entry name" value="CBM_14"/>
    <property type="match status" value="1"/>
</dbReference>
<keyword evidence="3" id="KW-1185">Reference proteome</keyword>
<dbReference type="SUPFAM" id="SSF57625">
    <property type="entry name" value="Invertebrate chitin-binding proteins"/>
    <property type="match status" value="1"/>
</dbReference>
<dbReference type="EMBL" id="QCYY01002706">
    <property type="protein sequence ID" value="ROT68212.1"/>
    <property type="molecule type" value="Genomic_DNA"/>
</dbReference>
<reference evidence="2 3" key="2">
    <citation type="submission" date="2019-01" db="EMBL/GenBank/DDBJ databases">
        <title>The decoding of complex shrimp genome reveals the adaptation for benthos swimmer, frequently molting mechanism and breeding impact on genome.</title>
        <authorList>
            <person name="Sun Y."/>
            <person name="Gao Y."/>
            <person name="Yu Y."/>
        </authorList>
    </citation>
    <scope>NUCLEOTIDE SEQUENCE [LARGE SCALE GENOMIC DNA]</scope>
    <source>
        <tissue evidence="2">Muscle</tissue>
    </source>
</reference>
<evidence type="ECO:0000259" key="1">
    <source>
        <dbReference type="PROSITE" id="PS50940"/>
    </source>
</evidence>
<dbReference type="PANTHER" id="PTHR22933:SF43">
    <property type="entry name" value="LP10131P"/>
    <property type="match status" value="1"/>
</dbReference>
<reference evidence="2 3" key="1">
    <citation type="submission" date="2018-04" db="EMBL/GenBank/DDBJ databases">
        <authorList>
            <person name="Zhang X."/>
            <person name="Yuan J."/>
            <person name="Li F."/>
            <person name="Xiang J."/>
        </authorList>
    </citation>
    <scope>NUCLEOTIDE SEQUENCE [LARGE SCALE GENOMIC DNA]</scope>
    <source>
        <tissue evidence="2">Muscle</tissue>
    </source>
</reference>
<evidence type="ECO:0000313" key="2">
    <source>
        <dbReference type="EMBL" id="ROT68212.1"/>
    </source>
</evidence>
<dbReference type="PROSITE" id="PS50940">
    <property type="entry name" value="CHIT_BIND_II"/>
    <property type="match status" value="1"/>
</dbReference>
<sequence>MPYEPQTVQSTQVGSHLPPPPYISPQYPCWKPSSSLIFPTEPMLAAISLTPLYFPQYPLPMLASVSLPILPKNIHLFFTTTLPSLYFPAVPMLSAVTTPLLILPPVPMLASISLPTFPPFFITTLPSLYVPAVSMLSAISLTPLYYPQYPLSMLASVSLPTFPPFFTTPLPSLYDPAVSMLAAISLTPLYFPQYSCWHPSPSLHFHPFSPPPSLPSTSPQYPCWQPSPSLPYISLSTHVGRHLPHPLIFPAVLMLASISLPTFPPFFTTPLPSLYIPAVPMLSAISLTPLYLPQYPCWHPSPSLHFHPFSPPPSLPSTSPQYPCWPPSSSPPYISLSTHAGRHLPHSHISPSVSMLAAVAFALAGGQEVLPFPETVPETSFSCADRPYGYYADTEANCQVFHICLNNNIWSFLCPNQTLFNQVS</sequence>
<comment type="caution">
    <text evidence="2">The sequence shown here is derived from an EMBL/GenBank/DDBJ whole genome shotgun (WGS) entry which is preliminary data.</text>
</comment>
<dbReference type="GO" id="GO:0008061">
    <property type="term" value="F:chitin binding"/>
    <property type="evidence" value="ECO:0007669"/>
    <property type="project" value="InterPro"/>
</dbReference>
<accession>A0A423SVH2</accession>
<dbReference type="InterPro" id="IPR002557">
    <property type="entry name" value="Chitin-bd_dom"/>
</dbReference>
<dbReference type="STRING" id="6689.A0A423SVH2"/>
<feature type="domain" description="Chitin-binding type-2" evidence="1">
    <location>
        <begin position="380"/>
        <end position="424"/>
    </location>
</feature>
<proteinExistence type="predicted"/>
<evidence type="ECO:0000313" key="3">
    <source>
        <dbReference type="Proteomes" id="UP000283509"/>
    </source>
</evidence>
<dbReference type="InterPro" id="IPR052976">
    <property type="entry name" value="Scoloptoxin-like"/>
</dbReference>
<dbReference type="Proteomes" id="UP000283509">
    <property type="component" value="Unassembled WGS sequence"/>
</dbReference>